<feature type="compositionally biased region" description="Polar residues" evidence="1">
    <location>
        <begin position="236"/>
        <end position="250"/>
    </location>
</feature>
<accession>A0AAD7DZ08</accession>
<name>A0AAD7DZ08_MYCRO</name>
<proteinExistence type="predicted"/>
<feature type="compositionally biased region" description="Acidic residues" evidence="1">
    <location>
        <begin position="563"/>
        <end position="585"/>
    </location>
</feature>
<feature type="compositionally biased region" description="Basic and acidic residues" evidence="1">
    <location>
        <begin position="461"/>
        <end position="476"/>
    </location>
</feature>
<keyword evidence="3" id="KW-1185">Reference proteome</keyword>
<organism evidence="2 3">
    <name type="scientific">Mycena rosella</name>
    <name type="common">Pink bonnet</name>
    <name type="synonym">Agaricus rosellus</name>
    <dbReference type="NCBI Taxonomy" id="1033263"/>
    <lineage>
        <taxon>Eukaryota</taxon>
        <taxon>Fungi</taxon>
        <taxon>Dikarya</taxon>
        <taxon>Basidiomycota</taxon>
        <taxon>Agaricomycotina</taxon>
        <taxon>Agaricomycetes</taxon>
        <taxon>Agaricomycetidae</taxon>
        <taxon>Agaricales</taxon>
        <taxon>Marasmiineae</taxon>
        <taxon>Mycenaceae</taxon>
        <taxon>Mycena</taxon>
    </lineage>
</organism>
<feature type="compositionally biased region" description="Acidic residues" evidence="1">
    <location>
        <begin position="601"/>
        <end position="612"/>
    </location>
</feature>
<protein>
    <submittedName>
        <fullName evidence="2">Uncharacterized protein</fullName>
    </submittedName>
</protein>
<feature type="region of interest" description="Disordered" evidence="1">
    <location>
        <begin position="93"/>
        <end position="359"/>
    </location>
</feature>
<feature type="compositionally biased region" description="Low complexity" evidence="1">
    <location>
        <begin position="516"/>
        <end position="525"/>
    </location>
</feature>
<dbReference type="AlphaFoldDB" id="A0AAD7DZ08"/>
<feature type="compositionally biased region" description="Low complexity" evidence="1">
    <location>
        <begin position="875"/>
        <end position="884"/>
    </location>
</feature>
<dbReference type="Proteomes" id="UP001221757">
    <property type="component" value="Unassembled WGS sequence"/>
</dbReference>
<comment type="caution">
    <text evidence="2">The sequence shown here is derived from an EMBL/GenBank/DDBJ whole genome shotgun (WGS) entry which is preliminary data.</text>
</comment>
<sequence>MEQGTKRKRDSSTPTLVYSAPGYPRFAKLFTETSLAEIKEIVRKRLQLSTVSDFTLFYDTDIALENDDDFDAFEVHAQSAGSVNVVVKVSSQPATNAGPSAISRSADPIILEGGNSPPRKKRKMATVTPDPTASISSAPREKKRKGNAPLVENKTVSAAPEVSSNELLEAPGGEQEPRKKKRKKNVATKDAESAQIAVPIEAAGANQVPDPPTGAQERPKKKSKKATDVDTAPKAPTSNVLEGVASTSEVVNVEDQRKPKSKKAPEQAPETAPPKSSVSKKSTKKSKKDTQTEDAPSAAKSVKFSLQDQSAGEPGAFPYQRQGSSLANGRSQHRHQESVRRANPMQILHRARKPEPKPGVEEFLSNWVQTKLTGAPAAAPESDFAPDKGVQPRAAKATKKSGQKASTEDPTPCPVCQNSPFHLRYRCPVVLDGPGPIRKRIAALQQDSRSDHSQLIQELHSLAEKGERASKRDDPKNVNAHSSILRPDAKKGGVSNPSVSIPGPELVASSSKDEGSSSSSGSDSELPTTRKVVPRQTDPYVDVELEAIIHGPGGPSRLTVDDIVFEEEPDEDIESVVLENDDDDLDFRRRSRQFAVAAASSDEEDNDEDDDRDSQAAAVAEAKDLPPINISAPADSRRSSTRSATEPLTAIHMRQSMDIDPIANKAVDDAMASDNVIFPTEGDVNSPIDPPNESARTTPIPPTPPKSPRRDKKASPHVLRFQTPENPAADDPIQPAEDFPPTPVQPNNASRPPLTPRMSQRMKDRNGKIPVKLSQLDPPFSLTTQTRTTSPKVADNDVVSEGPVDEGTSSQRTRTRSSTRSSVPPPSEVQQPAKRRRAPNKTPEQRAEEAAAKLAAKEEREKLRKEKAEAKAAAKKGGATKKGANSLPTDADSSRATPPSKPLPDLAASAEEQSELCTPMPPPPTSRTPMSQDEWTVLQSTSPHEGEEYRDVGSMSMRDELRSSSPEPTNDGDQEEDGEGPLFLPAESQVPFPYSQWTNSIPDGYCPGSPKNSGDEDEEEEVAASMKSSQRPSTYRRLTDITSQPSSRLFSTPTLPGAAFPPATFPRTNLKDKRDELYGAAPKEDDDSSDSDSSSGDTPSHIPKSRRAGMATR</sequence>
<feature type="compositionally biased region" description="Low complexity" evidence="1">
    <location>
        <begin position="808"/>
        <end position="832"/>
    </location>
</feature>
<feature type="compositionally biased region" description="Basic and acidic residues" evidence="1">
    <location>
        <begin position="944"/>
        <end position="962"/>
    </location>
</feature>
<feature type="compositionally biased region" description="Polar residues" evidence="1">
    <location>
        <begin position="781"/>
        <end position="791"/>
    </location>
</feature>
<dbReference type="EMBL" id="JARKIE010000013">
    <property type="protein sequence ID" value="KAJ7703054.1"/>
    <property type="molecule type" value="Genomic_DNA"/>
</dbReference>
<reference evidence="2" key="1">
    <citation type="submission" date="2023-03" db="EMBL/GenBank/DDBJ databases">
        <title>Massive genome expansion in bonnet fungi (Mycena s.s.) driven by repeated elements and novel gene families across ecological guilds.</title>
        <authorList>
            <consortium name="Lawrence Berkeley National Laboratory"/>
            <person name="Harder C.B."/>
            <person name="Miyauchi S."/>
            <person name="Viragh M."/>
            <person name="Kuo A."/>
            <person name="Thoen E."/>
            <person name="Andreopoulos B."/>
            <person name="Lu D."/>
            <person name="Skrede I."/>
            <person name="Drula E."/>
            <person name="Henrissat B."/>
            <person name="Morin E."/>
            <person name="Kohler A."/>
            <person name="Barry K."/>
            <person name="LaButti K."/>
            <person name="Morin E."/>
            <person name="Salamov A."/>
            <person name="Lipzen A."/>
            <person name="Mereny Z."/>
            <person name="Hegedus B."/>
            <person name="Baldrian P."/>
            <person name="Stursova M."/>
            <person name="Weitz H."/>
            <person name="Taylor A."/>
            <person name="Grigoriev I.V."/>
            <person name="Nagy L.G."/>
            <person name="Martin F."/>
            <person name="Kauserud H."/>
        </authorList>
    </citation>
    <scope>NUCLEOTIDE SEQUENCE</scope>
    <source>
        <strain evidence="2">CBHHK067</strain>
    </source>
</reference>
<gene>
    <name evidence="2" type="ORF">B0H17DRAFT_1041415</name>
</gene>
<evidence type="ECO:0000256" key="1">
    <source>
        <dbReference type="SAM" id="MobiDB-lite"/>
    </source>
</evidence>
<feature type="region of interest" description="Disordered" evidence="1">
    <location>
        <begin position="374"/>
        <end position="418"/>
    </location>
</feature>
<feature type="compositionally biased region" description="Polar residues" evidence="1">
    <location>
        <begin position="933"/>
        <end position="943"/>
    </location>
</feature>
<feature type="compositionally biased region" description="Basic and acidic residues" evidence="1">
    <location>
        <begin position="843"/>
        <end position="872"/>
    </location>
</feature>
<feature type="compositionally biased region" description="Polar residues" evidence="1">
    <location>
        <begin position="1040"/>
        <end position="1054"/>
    </location>
</feature>
<feature type="compositionally biased region" description="Acidic residues" evidence="1">
    <location>
        <begin position="970"/>
        <end position="979"/>
    </location>
</feature>
<feature type="compositionally biased region" description="Polar residues" evidence="1">
    <location>
        <begin position="321"/>
        <end position="330"/>
    </location>
</feature>
<evidence type="ECO:0000313" key="3">
    <source>
        <dbReference type="Proteomes" id="UP001221757"/>
    </source>
</evidence>
<feature type="region of interest" description="Disordered" evidence="1">
    <location>
        <begin position="441"/>
        <end position="1113"/>
    </location>
</feature>
<evidence type="ECO:0000313" key="2">
    <source>
        <dbReference type="EMBL" id="KAJ7703054.1"/>
    </source>
</evidence>